<dbReference type="EMBL" id="JBEVCJ010000045">
    <property type="protein sequence ID" value="MET1257310.1"/>
    <property type="molecule type" value="Genomic_DNA"/>
</dbReference>
<feature type="signal peptide" evidence="3">
    <location>
        <begin position="1"/>
        <end position="24"/>
    </location>
</feature>
<evidence type="ECO:0000259" key="5">
    <source>
        <dbReference type="Pfam" id="PF25989"/>
    </source>
</evidence>
<keyword evidence="7" id="KW-1185">Reference proteome</keyword>
<gene>
    <name evidence="6" type="ORF">ABVT43_19375</name>
</gene>
<dbReference type="RefSeq" id="WP_353897894.1">
    <property type="nucleotide sequence ID" value="NZ_JBEVCJ010000045.1"/>
</dbReference>
<dbReference type="InterPro" id="IPR006143">
    <property type="entry name" value="RND_pump_MFP"/>
</dbReference>
<feature type="chain" id="PRO_5045689215" evidence="3">
    <location>
        <begin position="25"/>
        <end position="361"/>
    </location>
</feature>
<dbReference type="Proteomes" id="UP001548189">
    <property type="component" value="Unassembled WGS sequence"/>
</dbReference>
<dbReference type="Pfam" id="PF25989">
    <property type="entry name" value="YknX_C"/>
    <property type="match status" value="1"/>
</dbReference>
<dbReference type="Gene3D" id="1.10.287.470">
    <property type="entry name" value="Helix hairpin bin"/>
    <property type="match status" value="1"/>
</dbReference>
<feature type="coiled-coil region" evidence="2">
    <location>
        <begin position="103"/>
        <end position="168"/>
    </location>
</feature>
<evidence type="ECO:0000313" key="7">
    <source>
        <dbReference type="Proteomes" id="UP001548189"/>
    </source>
</evidence>
<dbReference type="Gene3D" id="2.40.420.20">
    <property type="match status" value="1"/>
</dbReference>
<dbReference type="PANTHER" id="PTHR30469:SF15">
    <property type="entry name" value="HLYD FAMILY OF SECRETION PROTEINS"/>
    <property type="match status" value="1"/>
</dbReference>
<dbReference type="Gene3D" id="2.40.50.100">
    <property type="match status" value="1"/>
</dbReference>
<dbReference type="Gene3D" id="2.40.30.170">
    <property type="match status" value="1"/>
</dbReference>
<evidence type="ECO:0000256" key="3">
    <source>
        <dbReference type="SAM" id="SignalP"/>
    </source>
</evidence>
<evidence type="ECO:0000313" key="6">
    <source>
        <dbReference type="EMBL" id="MET1257310.1"/>
    </source>
</evidence>
<comment type="caution">
    <text evidence="6">The sequence shown here is derived from an EMBL/GenBank/DDBJ whole genome shotgun (WGS) entry which is preliminary data.</text>
</comment>
<accession>A0ABV2BZF6</accession>
<dbReference type="SUPFAM" id="SSF111369">
    <property type="entry name" value="HlyD-like secretion proteins"/>
    <property type="match status" value="1"/>
</dbReference>
<dbReference type="PANTHER" id="PTHR30469">
    <property type="entry name" value="MULTIDRUG RESISTANCE PROTEIN MDTA"/>
    <property type="match status" value="1"/>
</dbReference>
<keyword evidence="3" id="KW-0732">Signal</keyword>
<evidence type="ECO:0000256" key="2">
    <source>
        <dbReference type="SAM" id="Coils"/>
    </source>
</evidence>
<proteinExistence type="inferred from homology"/>
<dbReference type="NCBIfam" id="TIGR01730">
    <property type="entry name" value="RND_mfp"/>
    <property type="match status" value="1"/>
</dbReference>
<reference evidence="6 7" key="1">
    <citation type="submission" date="2024-06" db="EMBL/GenBank/DDBJ databases">
        <authorList>
            <person name="Li F."/>
        </authorList>
    </citation>
    <scope>NUCLEOTIDE SEQUENCE [LARGE SCALE GENOMIC DNA]</scope>
    <source>
        <strain evidence="6 7">GXAS 311</strain>
    </source>
</reference>
<keyword evidence="2" id="KW-0175">Coiled coil</keyword>
<sequence length="361" mass="39088">MFKRKLLLWVSLFSIAAAQTCVNAQGFPAPPVNVVKAEIKNLSPVSWVSGTVVSRNNSQLAAEVSGRLIELVELGEYVKTGDVIARIDDTTLLLQKKEDLASVKRAQSQLDFLKSEVERKSTLAKRNLSAITDLDETISQREVAQSDLNAAQARLAKTEQNLEFTRLKAPFNGLVAERLSNLGEYVNNGNAIIRLVEVTNLEASVFAPLTAYRYLNKASMLAVESPLGKGMASIKSLVPVGGNRSHLMEVRLDMSTFDWPVGLNIKVAVASGETKPVLAVPRDALVLRREGTSVFRIKSDNTAEQVSVTIGIGAGELIEVLGDIKAGDQIVIRGAERLRAGQAVQIKPSNESLVSGKQTNE</sequence>
<feature type="domain" description="YknX-like C-terminal permuted SH3-like" evidence="5">
    <location>
        <begin position="277"/>
        <end position="345"/>
    </location>
</feature>
<evidence type="ECO:0000259" key="4">
    <source>
        <dbReference type="Pfam" id="PF25973"/>
    </source>
</evidence>
<protein>
    <submittedName>
        <fullName evidence="6">Efflux RND transporter periplasmic adaptor subunit</fullName>
    </submittedName>
</protein>
<dbReference type="InterPro" id="IPR058637">
    <property type="entry name" value="YknX-like_C"/>
</dbReference>
<evidence type="ECO:0000256" key="1">
    <source>
        <dbReference type="ARBA" id="ARBA00009477"/>
    </source>
</evidence>
<feature type="domain" description="CzcB-like barrel-sandwich hybrid" evidence="4">
    <location>
        <begin position="60"/>
        <end position="195"/>
    </location>
</feature>
<organism evidence="6 7">
    <name type="scientific">Aliikangiella maris</name>
    <dbReference type="NCBI Taxonomy" id="3162458"/>
    <lineage>
        <taxon>Bacteria</taxon>
        <taxon>Pseudomonadati</taxon>
        <taxon>Pseudomonadota</taxon>
        <taxon>Gammaproteobacteria</taxon>
        <taxon>Oceanospirillales</taxon>
        <taxon>Pleioneaceae</taxon>
        <taxon>Aliikangiella</taxon>
    </lineage>
</organism>
<dbReference type="InterPro" id="IPR058647">
    <property type="entry name" value="BSH_CzcB-like"/>
</dbReference>
<name>A0ABV2BZF6_9GAMM</name>
<dbReference type="Pfam" id="PF25973">
    <property type="entry name" value="BSH_CzcB"/>
    <property type="match status" value="1"/>
</dbReference>
<comment type="similarity">
    <text evidence="1">Belongs to the membrane fusion protein (MFP) (TC 8.A.1) family.</text>
</comment>